<dbReference type="GO" id="GO:0005886">
    <property type="term" value="C:plasma membrane"/>
    <property type="evidence" value="ECO:0007669"/>
    <property type="project" value="UniProtKB-SubCell"/>
</dbReference>
<sequence>MLVVTKRLPKLLTPEQIFMASAFVVNGGNYAYNLILGRVLGPAAFADAAILITMLLVLSFVAMTFQLAVAKFTAGFDPEAREALIAKALRYATGVGIGFGILCVLSAPFLQELFHTASATLFVIFGLAIPLYFAMSVNRGNLQGNQLFVQLSVTYQLEMLVRLVLTFSLLLLFQVEAAYAVSIAIAVSFVAGMFPFQKNNPTRGSKPVLAPEQYKQILQFFVLTAAYELTQIMCNNSDILLVKHYFEAYDAGLYASLALIGRVVYFVTWMFVMILLPKVVLLRKEGKNPLPVLKKYLGYIGLLSLSITAFTFLFPAFSVQLLFGEAYLSVAPLLGWYALATSLFALSNVFAYYFLSLDEYKPVALAGIFGVVQVLLIVFFHASLLEVVIAQVIAMGLLLCAQVSYFVLHSLKLKKASS</sequence>
<evidence type="ECO:0000256" key="2">
    <source>
        <dbReference type="ARBA" id="ARBA00022475"/>
    </source>
</evidence>
<evidence type="ECO:0000256" key="6">
    <source>
        <dbReference type="SAM" id="Phobius"/>
    </source>
</evidence>
<evidence type="ECO:0000256" key="4">
    <source>
        <dbReference type="ARBA" id="ARBA00022989"/>
    </source>
</evidence>
<evidence type="ECO:0000313" key="8">
    <source>
        <dbReference type="Proteomes" id="UP000229433"/>
    </source>
</evidence>
<keyword evidence="3 6" id="KW-0812">Transmembrane</keyword>
<feature type="transmembrane region" description="Helical" evidence="6">
    <location>
        <begin position="91"/>
        <end position="110"/>
    </location>
</feature>
<feature type="transmembrane region" description="Helical" evidence="6">
    <location>
        <begin position="48"/>
        <end position="70"/>
    </location>
</feature>
<comment type="subcellular location">
    <subcellularLocation>
        <location evidence="1">Cell membrane</location>
        <topology evidence="1">Multi-pass membrane protein</topology>
    </subcellularLocation>
</comment>
<accession>A0A2G1VMX2</accession>
<dbReference type="Proteomes" id="UP000229433">
    <property type="component" value="Unassembled WGS sequence"/>
</dbReference>
<protein>
    <submittedName>
        <fullName evidence="7">Sugar isomerase</fullName>
    </submittedName>
</protein>
<dbReference type="AlphaFoldDB" id="A0A2G1VMX2"/>
<dbReference type="PANTHER" id="PTHR30250:SF28">
    <property type="entry name" value="POLYSACCHARIDE BIOSYNTHESIS PROTEIN"/>
    <property type="match status" value="1"/>
</dbReference>
<dbReference type="InterPro" id="IPR050833">
    <property type="entry name" value="Poly_Biosynth_Transport"/>
</dbReference>
<keyword evidence="7" id="KW-0413">Isomerase</keyword>
<name>A0A2G1VMX2_9FLAO</name>
<evidence type="ECO:0000256" key="1">
    <source>
        <dbReference type="ARBA" id="ARBA00004651"/>
    </source>
</evidence>
<keyword evidence="5 6" id="KW-0472">Membrane</keyword>
<feature type="transmembrane region" description="Helical" evidence="6">
    <location>
        <begin position="388"/>
        <end position="408"/>
    </location>
</feature>
<dbReference type="PANTHER" id="PTHR30250">
    <property type="entry name" value="PST FAMILY PREDICTED COLANIC ACID TRANSPORTER"/>
    <property type="match status" value="1"/>
</dbReference>
<feature type="transmembrane region" description="Helical" evidence="6">
    <location>
        <begin position="116"/>
        <end position="135"/>
    </location>
</feature>
<keyword evidence="4 6" id="KW-1133">Transmembrane helix</keyword>
<dbReference type="RefSeq" id="WP_099647395.1">
    <property type="nucleotide sequence ID" value="NZ_KZ319300.1"/>
</dbReference>
<dbReference type="OrthoDB" id="105016at2"/>
<feature type="transmembrane region" description="Helical" evidence="6">
    <location>
        <begin position="334"/>
        <end position="355"/>
    </location>
</feature>
<reference evidence="7 8" key="1">
    <citation type="submission" date="2017-08" db="EMBL/GenBank/DDBJ databases">
        <title>The whole genome shortgun sequences of strain Leeuwenhoekiella nanhaiensis G18 from the South China Sea.</title>
        <authorList>
            <person name="Liu Q."/>
        </authorList>
    </citation>
    <scope>NUCLEOTIDE SEQUENCE [LARGE SCALE GENOMIC DNA]</scope>
    <source>
        <strain evidence="7 8">G18</strain>
    </source>
</reference>
<evidence type="ECO:0000256" key="5">
    <source>
        <dbReference type="ARBA" id="ARBA00023136"/>
    </source>
</evidence>
<feature type="transmembrane region" description="Helical" evidence="6">
    <location>
        <begin position="362"/>
        <end position="382"/>
    </location>
</feature>
<organism evidence="7 8">
    <name type="scientific">Leeuwenhoekiella nanhaiensis</name>
    <dbReference type="NCBI Taxonomy" id="1655491"/>
    <lineage>
        <taxon>Bacteria</taxon>
        <taxon>Pseudomonadati</taxon>
        <taxon>Bacteroidota</taxon>
        <taxon>Flavobacteriia</taxon>
        <taxon>Flavobacteriales</taxon>
        <taxon>Flavobacteriaceae</taxon>
        <taxon>Leeuwenhoekiella</taxon>
    </lineage>
</organism>
<feature type="transmembrane region" description="Helical" evidence="6">
    <location>
        <begin position="296"/>
        <end position="314"/>
    </location>
</feature>
<feature type="transmembrane region" description="Helical" evidence="6">
    <location>
        <begin position="253"/>
        <end position="276"/>
    </location>
</feature>
<evidence type="ECO:0000256" key="3">
    <source>
        <dbReference type="ARBA" id="ARBA00022692"/>
    </source>
</evidence>
<comment type="caution">
    <text evidence="7">The sequence shown here is derived from an EMBL/GenBank/DDBJ whole genome shotgun (WGS) entry which is preliminary data.</text>
</comment>
<keyword evidence="8" id="KW-1185">Reference proteome</keyword>
<keyword evidence="2" id="KW-1003">Cell membrane</keyword>
<evidence type="ECO:0000313" key="7">
    <source>
        <dbReference type="EMBL" id="PHQ28115.1"/>
    </source>
</evidence>
<dbReference type="GO" id="GO:0016853">
    <property type="term" value="F:isomerase activity"/>
    <property type="evidence" value="ECO:0007669"/>
    <property type="project" value="UniProtKB-KW"/>
</dbReference>
<dbReference type="EMBL" id="NQXA01000019">
    <property type="protein sequence ID" value="PHQ28115.1"/>
    <property type="molecule type" value="Genomic_DNA"/>
</dbReference>
<proteinExistence type="predicted"/>
<gene>
    <name evidence="7" type="ORF">CJ305_16420</name>
</gene>